<reference evidence="2" key="1">
    <citation type="submission" date="2022-03" db="EMBL/GenBank/DDBJ databases">
        <authorList>
            <person name="Alioto T."/>
            <person name="Alioto T."/>
            <person name="Gomez Garrido J."/>
        </authorList>
    </citation>
    <scope>NUCLEOTIDE SEQUENCE</scope>
</reference>
<evidence type="ECO:0000256" key="1">
    <source>
        <dbReference type="SAM" id="MobiDB-lite"/>
    </source>
</evidence>
<evidence type="ECO:0000313" key="2">
    <source>
        <dbReference type="EMBL" id="CAH2316863.1"/>
    </source>
</evidence>
<dbReference type="EMBL" id="OW240920">
    <property type="protein sequence ID" value="CAH2316863.1"/>
    <property type="molecule type" value="Genomic_DNA"/>
</dbReference>
<dbReference type="Proteomes" id="UP001295444">
    <property type="component" value="Chromosome 09"/>
</dbReference>
<gene>
    <name evidence="2" type="ORF">PECUL_23A016581</name>
</gene>
<keyword evidence="3" id="KW-1185">Reference proteome</keyword>
<accession>A0AAD1T285</accession>
<evidence type="ECO:0000313" key="3">
    <source>
        <dbReference type="Proteomes" id="UP001295444"/>
    </source>
</evidence>
<organism evidence="2 3">
    <name type="scientific">Pelobates cultripes</name>
    <name type="common">Western spadefoot toad</name>
    <dbReference type="NCBI Taxonomy" id="61616"/>
    <lineage>
        <taxon>Eukaryota</taxon>
        <taxon>Metazoa</taxon>
        <taxon>Chordata</taxon>
        <taxon>Craniata</taxon>
        <taxon>Vertebrata</taxon>
        <taxon>Euteleostomi</taxon>
        <taxon>Amphibia</taxon>
        <taxon>Batrachia</taxon>
        <taxon>Anura</taxon>
        <taxon>Pelobatoidea</taxon>
        <taxon>Pelobatidae</taxon>
        <taxon>Pelobates</taxon>
    </lineage>
</organism>
<name>A0AAD1T285_PELCU</name>
<feature type="compositionally biased region" description="Basic and acidic residues" evidence="1">
    <location>
        <begin position="24"/>
        <end position="43"/>
    </location>
</feature>
<feature type="region of interest" description="Disordered" evidence="1">
    <location>
        <begin position="1"/>
        <end position="43"/>
    </location>
</feature>
<proteinExistence type="predicted"/>
<protein>
    <submittedName>
        <fullName evidence="2">Uncharacterized protein</fullName>
    </submittedName>
</protein>
<sequence>MLINPQLERRDVQDVPTGTGSDAQYRKEEVERTHGPVEHKPEKPARIYTGNYTCQLVLSTDPMETGPPLCPPMKAL</sequence>
<dbReference type="AlphaFoldDB" id="A0AAD1T285"/>